<keyword evidence="2" id="KW-1185">Reference proteome</keyword>
<dbReference type="AlphaFoldDB" id="A0AAV5TV47"/>
<sequence length="63" mass="6883">GVSNLISPAVPIIHKYAHLPNTASKELTRTKSLTEVSGMPARLTTTPRDVTSTLWRVRISPTN</sequence>
<evidence type="ECO:0000313" key="2">
    <source>
        <dbReference type="Proteomes" id="UP001432027"/>
    </source>
</evidence>
<name>A0AAV5TV47_9BILA</name>
<feature type="non-terminal residue" evidence="1">
    <location>
        <position position="1"/>
    </location>
</feature>
<gene>
    <name evidence="1" type="ORF">PENTCL1PPCAC_20555</name>
</gene>
<accession>A0AAV5TV47</accession>
<dbReference type="EMBL" id="BTSX01000005">
    <property type="protein sequence ID" value="GMS98380.1"/>
    <property type="molecule type" value="Genomic_DNA"/>
</dbReference>
<comment type="caution">
    <text evidence="1">The sequence shown here is derived from an EMBL/GenBank/DDBJ whole genome shotgun (WGS) entry which is preliminary data.</text>
</comment>
<reference evidence="1" key="1">
    <citation type="submission" date="2023-10" db="EMBL/GenBank/DDBJ databases">
        <title>Genome assembly of Pristionchus species.</title>
        <authorList>
            <person name="Yoshida K."/>
            <person name="Sommer R.J."/>
        </authorList>
    </citation>
    <scope>NUCLEOTIDE SEQUENCE</scope>
    <source>
        <strain evidence="1">RS0144</strain>
    </source>
</reference>
<evidence type="ECO:0000313" key="1">
    <source>
        <dbReference type="EMBL" id="GMS98380.1"/>
    </source>
</evidence>
<organism evidence="1 2">
    <name type="scientific">Pristionchus entomophagus</name>
    <dbReference type="NCBI Taxonomy" id="358040"/>
    <lineage>
        <taxon>Eukaryota</taxon>
        <taxon>Metazoa</taxon>
        <taxon>Ecdysozoa</taxon>
        <taxon>Nematoda</taxon>
        <taxon>Chromadorea</taxon>
        <taxon>Rhabditida</taxon>
        <taxon>Rhabditina</taxon>
        <taxon>Diplogasteromorpha</taxon>
        <taxon>Diplogasteroidea</taxon>
        <taxon>Neodiplogasteridae</taxon>
        <taxon>Pristionchus</taxon>
    </lineage>
</organism>
<dbReference type="Proteomes" id="UP001432027">
    <property type="component" value="Unassembled WGS sequence"/>
</dbReference>
<protein>
    <submittedName>
        <fullName evidence="1">Uncharacterized protein</fullName>
    </submittedName>
</protein>
<proteinExistence type="predicted"/>